<organism evidence="1 2">
    <name type="scientific">Dactylosporangium salmoneum</name>
    <dbReference type="NCBI Taxonomy" id="53361"/>
    <lineage>
        <taxon>Bacteria</taxon>
        <taxon>Bacillati</taxon>
        <taxon>Actinomycetota</taxon>
        <taxon>Actinomycetes</taxon>
        <taxon>Micromonosporales</taxon>
        <taxon>Micromonosporaceae</taxon>
        <taxon>Dactylosporangium</taxon>
    </lineage>
</organism>
<dbReference type="Proteomes" id="UP001501444">
    <property type="component" value="Unassembled WGS sequence"/>
</dbReference>
<reference evidence="2" key="1">
    <citation type="journal article" date="2019" name="Int. J. Syst. Evol. Microbiol.">
        <title>The Global Catalogue of Microorganisms (GCM) 10K type strain sequencing project: providing services to taxonomists for standard genome sequencing and annotation.</title>
        <authorList>
            <consortium name="The Broad Institute Genomics Platform"/>
            <consortium name="The Broad Institute Genome Sequencing Center for Infectious Disease"/>
            <person name="Wu L."/>
            <person name="Ma J."/>
        </authorList>
    </citation>
    <scope>NUCLEOTIDE SEQUENCE [LARGE SCALE GENOMIC DNA]</scope>
    <source>
        <strain evidence="2">JCM 3272</strain>
    </source>
</reference>
<comment type="caution">
    <text evidence="1">The sequence shown here is derived from an EMBL/GenBank/DDBJ whole genome shotgun (WGS) entry which is preliminary data.</text>
</comment>
<keyword evidence="2" id="KW-1185">Reference proteome</keyword>
<proteinExistence type="predicted"/>
<dbReference type="EMBL" id="BAAARV010000029">
    <property type="protein sequence ID" value="GAA2349788.1"/>
    <property type="molecule type" value="Genomic_DNA"/>
</dbReference>
<name>A0ABP5TCQ4_9ACTN</name>
<evidence type="ECO:0000313" key="2">
    <source>
        <dbReference type="Proteomes" id="UP001501444"/>
    </source>
</evidence>
<dbReference type="RefSeq" id="WP_344613856.1">
    <property type="nucleotide sequence ID" value="NZ_BAAARV010000029.1"/>
</dbReference>
<protein>
    <submittedName>
        <fullName evidence="1">Uncharacterized protein</fullName>
    </submittedName>
</protein>
<sequence>MAETVTLHHLYYLIDTRAWLDQRIGAHQPELSSQLEDFVRCDVFAESWPAMGTAARMRLWCAARGYAVGDGDVIEHDDACLTKPVTIVLAADTGFFRQALALVSVDGGSPVVYADATTDDGYWRTSSTIQLRCPAGHTWTWDGGRHLRAADGTEQRIADVCGPGHSMISRCRDCVASDDGGTDGSCPCAGLAIYCPACNRRCQVGLPEIPTVEVHR</sequence>
<gene>
    <name evidence="1" type="ORF">GCM10010170_039030</name>
</gene>
<accession>A0ABP5TCQ4</accession>
<evidence type="ECO:0000313" key="1">
    <source>
        <dbReference type="EMBL" id="GAA2349788.1"/>
    </source>
</evidence>